<keyword evidence="3" id="KW-0378">Hydrolase</keyword>
<evidence type="ECO:0000259" key="4">
    <source>
        <dbReference type="Pfam" id="PF00149"/>
    </source>
</evidence>
<dbReference type="GO" id="GO:0046872">
    <property type="term" value="F:metal ion binding"/>
    <property type="evidence" value="ECO:0007669"/>
    <property type="project" value="InterPro"/>
</dbReference>
<dbReference type="SUPFAM" id="SSF56300">
    <property type="entry name" value="Metallo-dependent phosphatases"/>
    <property type="match status" value="1"/>
</dbReference>
<sequence>MNNRMKTIQRKTWAVITLSVIVLLSWTSCGTSRKQVHVPQEPRMLHILAVNDMHAAIDNFPRFAFMVDSLRALYPDMLLFSGGDNQTGNPINDQYSPKGLPMIELMNALRFDVSAVGNHEFDCGPEGFRLLLEKASFDFLCANLAPPTGKTYRILPNKTIKMPNGLTVGVTSVLAINTGGIPDTHPDNAVGFTFYNPFEAASKQLAMRDRCDVFIYLNHLGFEEDMALAGQLPKDAADLIIGGHSHTKIDNEQFHHNILITQAENKLKYATLITVKVNPDGTKERHMKLLPVGKKGNEQATVRAMVDKYNDNPAMKELLAEATDEFTSYEQVGYLMADALRDGTKAEIALINHGGVRIEQLSKGAITVRDVYTMDPFGNEAVLFKLTGHELKALFIAAWPLDEELPIYPSGLKTRYLFAPDGTVSNVELFMPDGTPADMDRTYTVAMNNYMASVYKYEHQDPGTGLFQPTAENMIRYLKALKTVPSYRNEQRVELKK</sequence>
<organism evidence="6 7">
    <name type="scientific">Tannerella forsythia</name>
    <name type="common">Bacteroides forsythus</name>
    <dbReference type="NCBI Taxonomy" id="28112"/>
    <lineage>
        <taxon>Bacteria</taxon>
        <taxon>Pseudomonadati</taxon>
        <taxon>Bacteroidota</taxon>
        <taxon>Bacteroidia</taxon>
        <taxon>Bacteroidales</taxon>
        <taxon>Tannerellaceae</taxon>
        <taxon>Tannerella</taxon>
    </lineage>
</organism>
<dbReference type="InterPro" id="IPR036907">
    <property type="entry name" value="5'-Nucleotdase_C_sf"/>
</dbReference>
<comment type="similarity">
    <text evidence="1 3">Belongs to the 5'-nucleotidase family.</text>
</comment>
<name>A0A3P1XUE8_TANFO</name>
<dbReference type="SUPFAM" id="SSF55816">
    <property type="entry name" value="5'-nucleotidase (syn. UDP-sugar hydrolase), C-terminal domain"/>
    <property type="match status" value="1"/>
</dbReference>
<dbReference type="Proteomes" id="UP000278609">
    <property type="component" value="Unassembled WGS sequence"/>
</dbReference>
<protein>
    <submittedName>
        <fullName evidence="6">Bifunctional metallophosphatase/5'-nucleotidase</fullName>
    </submittedName>
</protein>
<evidence type="ECO:0000313" key="7">
    <source>
        <dbReference type="Proteomes" id="UP000278609"/>
    </source>
</evidence>
<dbReference type="OrthoDB" id="9801679at2"/>
<dbReference type="InterPro" id="IPR008334">
    <property type="entry name" value="5'-Nucleotdase_C"/>
</dbReference>
<dbReference type="GO" id="GO:0009166">
    <property type="term" value="P:nucleotide catabolic process"/>
    <property type="evidence" value="ECO:0007669"/>
    <property type="project" value="InterPro"/>
</dbReference>
<evidence type="ECO:0000256" key="3">
    <source>
        <dbReference type="RuleBase" id="RU362119"/>
    </source>
</evidence>
<dbReference type="PROSITE" id="PS51257">
    <property type="entry name" value="PROKAR_LIPOPROTEIN"/>
    <property type="match status" value="1"/>
</dbReference>
<feature type="domain" description="Calcineurin-like phosphoesterase" evidence="4">
    <location>
        <begin position="46"/>
        <end position="247"/>
    </location>
</feature>
<dbReference type="PANTHER" id="PTHR11575">
    <property type="entry name" value="5'-NUCLEOTIDASE-RELATED"/>
    <property type="match status" value="1"/>
</dbReference>
<dbReference type="Pfam" id="PF02872">
    <property type="entry name" value="5_nucleotid_C"/>
    <property type="match status" value="1"/>
</dbReference>
<accession>A0A3P1XUE8</accession>
<dbReference type="PANTHER" id="PTHR11575:SF24">
    <property type="entry name" value="5'-NUCLEOTIDASE"/>
    <property type="match status" value="1"/>
</dbReference>
<evidence type="ECO:0000313" key="6">
    <source>
        <dbReference type="EMBL" id="RRD62105.1"/>
    </source>
</evidence>
<dbReference type="EMBL" id="RQYS01000017">
    <property type="protein sequence ID" value="RRD62105.1"/>
    <property type="molecule type" value="Genomic_DNA"/>
</dbReference>
<keyword evidence="3" id="KW-0547">Nucleotide-binding</keyword>
<dbReference type="InterPro" id="IPR004843">
    <property type="entry name" value="Calcineurin-like_PHP"/>
</dbReference>
<dbReference type="InterPro" id="IPR006179">
    <property type="entry name" value="5_nucleotidase/apyrase"/>
</dbReference>
<evidence type="ECO:0000259" key="5">
    <source>
        <dbReference type="Pfam" id="PF02872"/>
    </source>
</evidence>
<dbReference type="AlphaFoldDB" id="A0A3P1XUE8"/>
<dbReference type="Gene3D" id="3.90.780.10">
    <property type="entry name" value="5'-Nucleotidase, C-terminal domain"/>
    <property type="match status" value="1"/>
</dbReference>
<dbReference type="InterPro" id="IPR006146">
    <property type="entry name" value="5'-Nucleotdase_CS"/>
</dbReference>
<dbReference type="Pfam" id="PF00149">
    <property type="entry name" value="Metallophos"/>
    <property type="match status" value="1"/>
</dbReference>
<dbReference type="GO" id="GO:0000166">
    <property type="term" value="F:nucleotide binding"/>
    <property type="evidence" value="ECO:0007669"/>
    <property type="project" value="UniProtKB-KW"/>
</dbReference>
<keyword evidence="2" id="KW-0732">Signal</keyword>
<dbReference type="PROSITE" id="PS00786">
    <property type="entry name" value="5_NUCLEOTIDASE_2"/>
    <property type="match status" value="1"/>
</dbReference>
<evidence type="ECO:0000256" key="2">
    <source>
        <dbReference type="ARBA" id="ARBA00022729"/>
    </source>
</evidence>
<gene>
    <name evidence="6" type="ORF">EII40_04990</name>
</gene>
<proteinExistence type="inferred from homology"/>
<dbReference type="InterPro" id="IPR029052">
    <property type="entry name" value="Metallo-depent_PP-like"/>
</dbReference>
<comment type="caution">
    <text evidence="6">The sequence shown here is derived from an EMBL/GenBank/DDBJ whole genome shotgun (WGS) entry which is preliminary data.</text>
</comment>
<reference evidence="6 7" key="1">
    <citation type="submission" date="2018-11" db="EMBL/GenBank/DDBJ databases">
        <title>Genomes From Bacteria Associated with the Canine Oral Cavity: a Test Case for Automated Genome-Based Taxonomic Assignment.</title>
        <authorList>
            <person name="Coil D.A."/>
            <person name="Jospin G."/>
            <person name="Darling A.E."/>
            <person name="Wallis C."/>
            <person name="Davis I.J."/>
            <person name="Harris S."/>
            <person name="Eisen J.A."/>
            <person name="Holcombe L.J."/>
            <person name="O'Flynn C."/>
        </authorList>
    </citation>
    <scope>NUCLEOTIDE SEQUENCE [LARGE SCALE GENOMIC DNA]</scope>
    <source>
        <strain evidence="6 7">OH2617_COT-023</strain>
    </source>
</reference>
<dbReference type="GO" id="GO:0016788">
    <property type="term" value="F:hydrolase activity, acting on ester bonds"/>
    <property type="evidence" value="ECO:0007669"/>
    <property type="project" value="InterPro"/>
</dbReference>
<feature type="domain" description="5'-Nucleotidase C-terminal" evidence="5">
    <location>
        <begin position="330"/>
        <end position="453"/>
    </location>
</feature>
<dbReference type="PRINTS" id="PR01607">
    <property type="entry name" value="APYRASEFAMLY"/>
</dbReference>
<dbReference type="Gene3D" id="3.60.21.10">
    <property type="match status" value="1"/>
</dbReference>
<evidence type="ECO:0000256" key="1">
    <source>
        <dbReference type="ARBA" id="ARBA00006654"/>
    </source>
</evidence>